<feature type="domain" description="Dienelactone hydrolase" evidence="2">
    <location>
        <begin position="36"/>
        <end position="242"/>
    </location>
</feature>
<reference evidence="3 4" key="1">
    <citation type="submission" date="2018-11" db="EMBL/GenBank/DDBJ databases">
        <title>Flavobacterium sp. nov., YIM 102701-2 draft genome.</title>
        <authorList>
            <person name="Li G."/>
            <person name="Jiang Y."/>
        </authorList>
    </citation>
    <scope>NUCLEOTIDE SEQUENCE [LARGE SCALE GENOMIC DNA]</scope>
    <source>
        <strain evidence="3 4">YIM 102701-2</strain>
    </source>
</reference>
<comment type="caution">
    <text evidence="3">The sequence shown here is derived from an EMBL/GenBank/DDBJ whole genome shotgun (WGS) entry which is preliminary data.</text>
</comment>
<keyword evidence="4" id="KW-1185">Reference proteome</keyword>
<dbReference type="GO" id="GO:0016787">
    <property type="term" value="F:hydrolase activity"/>
    <property type="evidence" value="ECO:0007669"/>
    <property type="project" value="UniProtKB-KW"/>
</dbReference>
<protein>
    <submittedName>
        <fullName evidence="3">Dienelactone hydrolase family protein</fullName>
    </submittedName>
</protein>
<organism evidence="3 4">
    <name type="scientific">Paenimyroides tangerinum</name>
    <dbReference type="NCBI Taxonomy" id="2488728"/>
    <lineage>
        <taxon>Bacteria</taxon>
        <taxon>Pseudomonadati</taxon>
        <taxon>Bacteroidota</taxon>
        <taxon>Flavobacteriia</taxon>
        <taxon>Flavobacteriales</taxon>
        <taxon>Flavobacteriaceae</taxon>
        <taxon>Paenimyroides</taxon>
    </lineage>
</organism>
<dbReference type="PANTHER" id="PTHR46623:SF6">
    <property type="entry name" value="ALPHA_BETA-HYDROLASES SUPERFAMILY PROTEIN"/>
    <property type="match status" value="1"/>
</dbReference>
<dbReference type="InterPro" id="IPR002925">
    <property type="entry name" value="Dienelactn_hydro"/>
</dbReference>
<feature type="signal peptide" evidence="1">
    <location>
        <begin position="1"/>
        <end position="18"/>
    </location>
</feature>
<evidence type="ECO:0000313" key="4">
    <source>
        <dbReference type="Proteomes" id="UP000275719"/>
    </source>
</evidence>
<accession>A0A3P3VY52</accession>
<dbReference type="InterPro" id="IPR029058">
    <property type="entry name" value="AB_hydrolase_fold"/>
</dbReference>
<feature type="chain" id="PRO_5018260716" evidence="1">
    <location>
        <begin position="19"/>
        <end position="245"/>
    </location>
</feature>
<evidence type="ECO:0000313" key="3">
    <source>
        <dbReference type="EMBL" id="RRJ87742.1"/>
    </source>
</evidence>
<dbReference type="PANTHER" id="PTHR46623">
    <property type="entry name" value="CARBOXYMETHYLENEBUTENOLIDASE-RELATED"/>
    <property type="match status" value="1"/>
</dbReference>
<evidence type="ECO:0000256" key="1">
    <source>
        <dbReference type="SAM" id="SignalP"/>
    </source>
</evidence>
<dbReference type="EMBL" id="RQVQ01000048">
    <property type="protein sequence ID" value="RRJ87742.1"/>
    <property type="molecule type" value="Genomic_DNA"/>
</dbReference>
<proteinExistence type="predicted"/>
<dbReference type="Proteomes" id="UP000275719">
    <property type="component" value="Unassembled WGS sequence"/>
</dbReference>
<keyword evidence="1" id="KW-0732">Signal</keyword>
<keyword evidence="3" id="KW-0378">Hydrolase</keyword>
<dbReference type="OrthoDB" id="9787933at2"/>
<dbReference type="Gene3D" id="3.40.50.1820">
    <property type="entry name" value="alpha/beta hydrolase"/>
    <property type="match status" value="1"/>
</dbReference>
<evidence type="ECO:0000259" key="2">
    <source>
        <dbReference type="Pfam" id="PF01738"/>
    </source>
</evidence>
<dbReference type="SUPFAM" id="SSF53474">
    <property type="entry name" value="alpha/beta-Hydrolases"/>
    <property type="match status" value="1"/>
</dbReference>
<sequence length="245" mass="27195">MKKIILILITSLAINSMAQNLQQITYFDNNQELNGLITSKSENNKPAVLILPAWMGIDNEAKTAALNLSEKGYLSMIADIYGKGNIPTNIEEAKKITTLYKADHKAYQHRIQLALETLIENGANPNKIIVIGYCFGGTGALEAARGNLKVNGVVSIHGSLTNGLNRNNKIIPQILIEHGANDDLVSSEDISNLITEMNQTNAIWQMNYYGNSKHTFTNPESKDYNEISSKRSWIDTVNFIEELLK</sequence>
<gene>
    <name evidence="3" type="ORF">EG240_14605</name>
</gene>
<name>A0A3P3VY52_9FLAO</name>
<dbReference type="Pfam" id="PF01738">
    <property type="entry name" value="DLH"/>
    <property type="match status" value="1"/>
</dbReference>
<dbReference type="InterPro" id="IPR051049">
    <property type="entry name" value="Dienelactone_hydrolase-like"/>
</dbReference>
<dbReference type="RefSeq" id="WP_125020095.1">
    <property type="nucleotide sequence ID" value="NZ_RQVQ01000048.1"/>
</dbReference>
<dbReference type="AlphaFoldDB" id="A0A3P3VY52"/>